<comment type="caution">
    <text evidence="2">The sequence shown here is derived from an EMBL/GenBank/DDBJ whole genome shotgun (WGS) entry which is preliminary data.</text>
</comment>
<keyword evidence="3" id="KW-1185">Reference proteome</keyword>
<dbReference type="EMBL" id="JACTNG010000004">
    <property type="protein sequence ID" value="MBO1079281.1"/>
    <property type="molecule type" value="Genomic_DNA"/>
</dbReference>
<dbReference type="RefSeq" id="WP_207416823.1">
    <property type="nucleotide sequence ID" value="NZ_CP061177.1"/>
</dbReference>
<dbReference type="InterPro" id="IPR057326">
    <property type="entry name" value="KR_dom"/>
</dbReference>
<dbReference type="PROSITE" id="PS00061">
    <property type="entry name" value="ADH_SHORT"/>
    <property type="match status" value="1"/>
</dbReference>
<dbReference type="Pfam" id="PF13561">
    <property type="entry name" value="adh_short_C2"/>
    <property type="match status" value="1"/>
</dbReference>
<reference evidence="2 3" key="1">
    <citation type="submission" date="2020-09" db="EMBL/GenBank/DDBJ databases">
        <title>Roseomonas.</title>
        <authorList>
            <person name="Zhu W."/>
        </authorList>
    </citation>
    <scope>NUCLEOTIDE SEQUENCE [LARGE SCALE GENOMIC DNA]</scope>
    <source>
        <strain evidence="2 3">573</strain>
    </source>
</reference>
<dbReference type="PRINTS" id="PR00081">
    <property type="entry name" value="GDHRDH"/>
</dbReference>
<dbReference type="InterPro" id="IPR036291">
    <property type="entry name" value="NAD(P)-bd_dom_sf"/>
</dbReference>
<evidence type="ECO:0000313" key="2">
    <source>
        <dbReference type="EMBL" id="MBO1079281.1"/>
    </source>
</evidence>
<protein>
    <submittedName>
        <fullName evidence="2">SDR family oxidoreductase</fullName>
    </submittedName>
</protein>
<accession>A0ABS3KSH8</accession>
<dbReference type="SMART" id="SM00822">
    <property type="entry name" value="PKS_KR"/>
    <property type="match status" value="1"/>
</dbReference>
<organism evidence="2 3">
    <name type="scientific">Roseomonas haemaphysalidis</name>
    <dbReference type="NCBI Taxonomy" id="2768162"/>
    <lineage>
        <taxon>Bacteria</taxon>
        <taxon>Pseudomonadati</taxon>
        <taxon>Pseudomonadota</taxon>
        <taxon>Alphaproteobacteria</taxon>
        <taxon>Acetobacterales</taxon>
        <taxon>Roseomonadaceae</taxon>
        <taxon>Roseomonas</taxon>
    </lineage>
</organism>
<dbReference type="Gene3D" id="3.40.50.720">
    <property type="entry name" value="NAD(P)-binding Rossmann-like Domain"/>
    <property type="match status" value="1"/>
</dbReference>
<dbReference type="SUPFAM" id="SSF51735">
    <property type="entry name" value="NAD(P)-binding Rossmann-fold domains"/>
    <property type="match status" value="1"/>
</dbReference>
<evidence type="ECO:0000259" key="1">
    <source>
        <dbReference type="SMART" id="SM00822"/>
    </source>
</evidence>
<dbReference type="Proteomes" id="UP001518989">
    <property type="component" value="Unassembled WGS sequence"/>
</dbReference>
<dbReference type="NCBIfam" id="NF005559">
    <property type="entry name" value="PRK07231.1"/>
    <property type="match status" value="1"/>
</dbReference>
<dbReference type="InterPro" id="IPR020904">
    <property type="entry name" value="Sc_DH/Rdtase_CS"/>
</dbReference>
<proteinExistence type="predicted"/>
<name>A0ABS3KSH8_9PROT</name>
<dbReference type="CDD" id="cd05233">
    <property type="entry name" value="SDR_c"/>
    <property type="match status" value="1"/>
</dbReference>
<dbReference type="PANTHER" id="PTHR43975">
    <property type="entry name" value="ZGC:101858"/>
    <property type="match status" value="1"/>
</dbReference>
<gene>
    <name evidence="2" type="ORF">IAI61_09580</name>
</gene>
<evidence type="ECO:0000313" key="3">
    <source>
        <dbReference type="Proteomes" id="UP001518989"/>
    </source>
</evidence>
<sequence>MARFEGKVVVVTGAGSGIGAATARRFGQDGASVVLVGRREEKLREVAAGMAAERTLVHPADVSHQAEAEALATATVAKFGRIDVLVNNAGIAKSGPFLELAVEDWHRVMATDVDGVFFCIRAMLPKLLESRGNIVNTASVSGLGGDWGMSAYNAAKGAVANLTRALALELGGQGVRVNAVAPSLTITEMSAGMKDNAPLMQKFAERIPLGRPAEPEEIADVIAFLASHDARFVNGVNLPVDGGLSASNGQPPQG</sequence>
<feature type="domain" description="Ketoreductase" evidence="1">
    <location>
        <begin position="7"/>
        <end position="189"/>
    </location>
</feature>
<dbReference type="PRINTS" id="PR00080">
    <property type="entry name" value="SDRFAMILY"/>
</dbReference>
<dbReference type="InterPro" id="IPR002347">
    <property type="entry name" value="SDR_fam"/>
</dbReference>
<dbReference type="PANTHER" id="PTHR43975:SF2">
    <property type="entry name" value="EG:BACR7A4.14 PROTEIN-RELATED"/>
    <property type="match status" value="1"/>
</dbReference>